<dbReference type="OrthoDB" id="10528980at2759"/>
<evidence type="ECO:0000313" key="2">
    <source>
        <dbReference type="EMBL" id="CAH1404247.1"/>
    </source>
</evidence>
<feature type="compositionally biased region" description="Pro residues" evidence="1">
    <location>
        <begin position="54"/>
        <end position="66"/>
    </location>
</feature>
<protein>
    <submittedName>
        <fullName evidence="2">Uncharacterized protein</fullName>
    </submittedName>
</protein>
<accession>A0A9P0MVQ1</accession>
<sequence length="160" mass="17521">MKANTLSCFREVLQEEADDQLHGGDADHQADQGEADVPAAAGGRGEHRQEDPPQGAPLPLPRPGPPLQALRLLPPPPQQVPPPPPPPGGAPPSPPAPRLLPLSSGVLRAPSPWCRDHPPQRAGRQRTVFVGHRMTLFWHPHFQELPDWLESSRRSRNWNA</sequence>
<dbReference type="EMBL" id="OV725082">
    <property type="protein sequence ID" value="CAH1404247.1"/>
    <property type="molecule type" value="Genomic_DNA"/>
</dbReference>
<proteinExistence type="predicted"/>
<name>A0A9P0MVQ1_NEZVI</name>
<dbReference type="AlphaFoldDB" id="A0A9P0MVQ1"/>
<feature type="compositionally biased region" description="Pro residues" evidence="1">
    <location>
        <begin position="73"/>
        <end position="98"/>
    </location>
</feature>
<keyword evidence="3" id="KW-1185">Reference proteome</keyword>
<gene>
    <name evidence="2" type="ORF">NEZAVI_LOCUS12690</name>
</gene>
<feature type="compositionally biased region" description="Basic and acidic residues" evidence="1">
    <location>
        <begin position="19"/>
        <end position="31"/>
    </location>
</feature>
<dbReference type="Proteomes" id="UP001152798">
    <property type="component" value="Chromosome 6"/>
</dbReference>
<evidence type="ECO:0000313" key="3">
    <source>
        <dbReference type="Proteomes" id="UP001152798"/>
    </source>
</evidence>
<feature type="region of interest" description="Disordered" evidence="1">
    <location>
        <begin position="16"/>
        <end position="121"/>
    </location>
</feature>
<evidence type="ECO:0000256" key="1">
    <source>
        <dbReference type="SAM" id="MobiDB-lite"/>
    </source>
</evidence>
<organism evidence="2 3">
    <name type="scientific">Nezara viridula</name>
    <name type="common">Southern green stink bug</name>
    <name type="synonym">Cimex viridulus</name>
    <dbReference type="NCBI Taxonomy" id="85310"/>
    <lineage>
        <taxon>Eukaryota</taxon>
        <taxon>Metazoa</taxon>
        <taxon>Ecdysozoa</taxon>
        <taxon>Arthropoda</taxon>
        <taxon>Hexapoda</taxon>
        <taxon>Insecta</taxon>
        <taxon>Pterygota</taxon>
        <taxon>Neoptera</taxon>
        <taxon>Paraneoptera</taxon>
        <taxon>Hemiptera</taxon>
        <taxon>Heteroptera</taxon>
        <taxon>Panheteroptera</taxon>
        <taxon>Pentatomomorpha</taxon>
        <taxon>Pentatomoidea</taxon>
        <taxon>Pentatomidae</taxon>
        <taxon>Pentatominae</taxon>
        <taxon>Nezara</taxon>
    </lineage>
</organism>
<reference evidence="2" key="1">
    <citation type="submission" date="2022-01" db="EMBL/GenBank/DDBJ databases">
        <authorList>
            <person name="King R."/>
        </authorList>
    </citation>
    <scope>NUCLEOTIDE SEQUENCE</scope>
</reference>